<evidence type="ECO:0000256" key="3">
    <source>
        <dbReference type="SAM" id="SignalP"/>
    </source>
</evidence>
<gene>
    <name evidence="5" type="ORF">DCC35_10165</name>
</gene>
<name>A0A4D7JSL4_9BACT</name>
<dbReference type="PROSITE" id="PS51257">
    <property type="entry name" value="PROKAR_LIPOPROTEIN"/>
    <property type="match status" value="1"/>
</dbReference>
<keyword evidence="3" id="KW-0732">Signal</keyword>
<dbReference type="OrthoDB" id="621220at2"/>
<dbReference type="Proteomes" id="UP000298616">
    <property type="component" value="Chromosome"/>
</dbReference>
<evidence type="ECO:0000313" key="6">
    <source>
        <dbReference type="Proteomes" id="UP000298616"/>
    </source>
</evidence>
<dbReference type="RefSeq" id="WP_137090672.1">
    <property type="nucleotide sequence ID" value="NZ_CP028923.1"/>
</dbReference>
<feature type="domain" description="Bacterial surface antigen (D15)" evidence="4">
    <location>
        <begin position="177"/>
        <end position="423"/>
    </location>
</feature>
<feature type="chain" id="PRO_5020698322" description="Bacterial surface antigen (D15) domain-containing protein" evidence="3">
    <location>
        <begin position="27"/>
        <end position="423"/>
    </location>
</feature>
<dbReference type="AlphaFoldDB" id="A0A4D7JSL4"/>
<feature type="signal peptide" evidence="3">
    <location>
        <begin position="1"/>
        <end position="26"/>
    </location>
</feature>
<keyword evidence="6" id="KW-1185">Reference proteome</keyword>
<evidence type="ECO:0000259" key="4">
    <source>
        <dbReference type="Pfam" id="PF01103"/>
    </source>
</evidence>
<dbReference type="KEGG" id="fpf:DCC35_10165"/>
<evidence type="ECO:0000256" key="1">
    <source>
        <dbReference type="ARBA" id="ARBA00004370"/>
    </source>
</evidence>
<keyword evidence="2" id="KW-0472">Membrane</keyword>
<dbReference type="Pfam" id="PF01103">
    <property type="entry name" value="Omp85"/>
    <property type="match status" value="1"/>
</dbReference>
<dbReference type="Gene3D" id="2.40.160.50">
    <property type="entry name" value="membrane protein fhac: a member of the omp85/tpsb transporter family"/>
    <property type="match status" value="1"/>
</dbReference>
<protein>
    <recommendedName>
        <fullName evidence="4">Bacterial surface antigen (D15) domain-containing protein</fullName>
    </recommendedName>
</protein>
<evidence type="ECO:0000256" key="2">
    <source>
        <dbReference type="ARBA" id="ARBA00023136"/>
    </source>
</evidence>
<organism evidence="5 6">
    <name type="scientific">Mangrovivirga cuniculi</name>
    <dbReference type="NCBI Taxonomy" id="2715131"/>
    <lineage>
        <taxon>Bacteria</taxon>
        <taxon>Pseudomonadati</taxon>
        <taxon>Bacteroidota</taxon>
        <taxon>Cytophagia</taxon>
        <taxon>Cytophagales</taxon>
        <taxon>Mangrovivirgaceae</taxon>
        <taxon>Mangrovivirga</taxon>
    </lineage>
</organism>
<dbReference type="EMBL" id="CP028923">
    <property type="protein sequence ID" value="QCK15086.1"/>
    <property type="molecule type" value="Genomic_DNA"/>
</dbReference>
<dbReference type="GO" id="GO:0019867">
    <property type="term" value="C:outer membrane"/>
    <property type="evidence" value="ECO:0007669"/>
    <property type="project" value="InterPro"/>
</dbReference>
<reference evidence="5 6" key="1">
    <citation type="submission" date="2018-04" db="EMBL/GenBank/DDBJ databases">
        <title>Complete genome uncultured novel isolate.</title>
        <authorList>
            <person name="Merlino G."/>
        </authorList>
    </citation>
    <scope>NUCLEOTIDE SEQUENCE [LARGE SCALE GENOMIC DNA]</scope>
    <source>
        <strain evidence="6">R1DC9</strain>
    </source>
</reference>
<sequence length="423" mass="47458">MNKVNFAGQLLIVMLITLICGCPALAQNQDTTSTSRDSELKQGKLYITPLPAIASNPTSGFIYGVAASAGMYLGEPDDTRISSAFLAFTYSTKEQLALILKSNVFSNKEKWNLLGDWRYLVTNQPTYGLGTGPQSAKPIGEGIEINGVKGRPDLDDQLMYFNLLRFHETAFRKVKNNFYLGLGYHLDYHFNIDDVELDLSTNDGDGVKYTSHYKYSVENGFDPEKYILSGVSLNAAYDSRDNAINPYSGMYSLLTFRINPTFLGSDANSTSLWAEFRDYYNLSKNRPRHLIALWAFTHIQTSGTHPYMNLPAIGWDVYGRSGRAYTQGRFRGEKIGYAELEYRVPLPPIIKKYPELFGLVAFVNATTASSKPAGIKFMEYIDPAAGVGLRFMLNTKSRANVTIDYAWGRYGERGLYFNLNETF</sequence>
<proteinExistence type="predicted"/>
<accession>A0A4D7JSL4</accession>
<evidence type="ECO:0000313" key="5">
    <source>
        <dbReference type="EMBL" id="QCK15086.1"/>
    </source>
</evidence>
<comment type="subcellular location">
    <subcellularLocation>
        <location evidence="1">Membrane</location>
    </subcellularLocation>
</comment>
<dbReference type="InterPro" id="IPR000184">
    <property type="entry name" value="Bac_surfAg_D15"/>
</dbReference>